<protein>
    <submittedName>
        <fullName evidence="3">Universal stress protein</fullName>
    </submittedName>
</protein>
<dbReference type="Proteomes" id="UP000278632">
    <property type="component" value="Unassembled WGS sequence"/>
</dbReference>
<gene>
    <name evidence="3" type="ORF">DMP08_11035</name>
</gene>
<dbReference type="Pfam" id="PF00582">
    <property type="entry name" value="Usp"/>
    <property type="match status" value="1"/>
</dbReference>
<dbReference type="PANTHER" id="PTHR46268:SF6">
    <property type="entry name" value="UNIVERSAL STRESS PROTEIN UP12"/>
    <property type="match status" value="1"/>
</dbReference>
<reference evidence="4" key="1">
    <citation type="submission" date="2018-05" db="EMBL/GenBank/DDBJ databases">
        <title>Genome Sequencing of selected type strains of the family Eggerthellaceae.</title>
        <authorList>
            <person name="Danylec N."/>
            <person name="Stoll D.A."/>
            <person name="Doetsch A."/>
            <person name="Huch M."/>
        </authorList>
    </citation>
    <scope>NUCLEOTIDE SEQUENCE [LARGE SCALE GENOMIC DNA]</scope>
    <source>
        <strain evidence="4">DSM 16106</strain>
    </source>
</reference>
<evidence type="ECO:0000313" key="4">
    <source>
        <dbReference type="Proteomes" id="UP000278632"/>
    </source>
</evidence>
<accession>A0A3N0AY42</accession>
<dbReference type="OrthoDB" id="3175354at2"/>
<keyword evidence="4" id="KW-1185">Reference proteome</keyword>
<dbReference type="SUPFAM" id="SSF52402">
    <property type="entry name" value="Adenine nucleotide alpha hydrolases-like"/>
    <property type="match status" value="1"/>
</dbReference>
<comment type="similarity">
    <text evidence="1">Belongs to the universal stress protein A family.</text>
</comment>
<dbReference type="Gene3D" id="3.40.50.620">
    <property type="entry name" value="HUPs"/>
    <property type="match status" value="1"/>
</dbReference>
<organism evidence="3 4">
    <name type="scientific">Paraeggerthella hongkongensis</name>
    <dbReference type="NCBI Taxonomy" id="230658"/>
    <lineage>
        <taxon>Bacteria</taxon>
        <taxon>Bacillati</taxon>
        <taxon>Actinomycetota</taxon>
        <taxon>Coriobacteriia</taxon>
        <taxon>Eggerthellales</taxon>
        <taxon>Eggerthellaceae</taxon>
        <taxon>Paraeggerthella</taxon>
    </lineage>
</organism>
<dbReference type="CDD" id="cd23659">
    <property type="entry name" value="USP_At3g01520-like"/>
    <property type="match status" value="1"/>
</dbReference>
<dbReference type="EMBL" id="QICD01000032">
    <property type="protein sequence ID" value="RNL39479.1"/>
    <property type="molecule type" value="Genomic_DNA"/>
</dbReference>
<evidence type="ECO:0000313" key="3">
    <source>
        <dbReference type="EMBL" id="RNL39479.1"/>
    </source>
</evidence>
<sequence length="155" mass="16851">MLYDNVMVPFDGSESAVAALAEAARFAKEDPGLTLRIVQIIDTNKLVINRLEAQNIVDSAVPEGMRKAFEEVTAEANRHLHRQIDGMLGGLMNKIVIELLEETHPGSQIVSYAEECNCDLIVMGSRGLGAFRGILGSVSSHVLREAPIPVLVVKE</sequence>
<evidence type="ECO:0000256" key="1">
    <source>
        <dbReference type="ARBA" id="ARBA00008791"/>
    </source>
</evidence>
<dbReference type="AlphaFoldDB" id="A0A3N0AY42"/>
<feature type="domain" description="UspA" evidence="2">
    <location>
        <begin position="3"/>
        <end position="154"/>
    </location>
</feature>
<comment type="caution">
    <text evidence="3">The sequence shown here is derived from an EMBL/GenBank/DDBJ whole genome shotgun (WGS) entry which is preliminary data.</text>
</comment>
<dbReference type="InterPro" id="IPR006016">
    <property type="entry name" value="UspA"/>
</dbReference>
<dbReference type="InterPro" id="IPR014729">
    <property type="entry name" value="Rossmann-like_a/b/a_fold"/>
</dbReference>
<dbReference type="PRINTS" id="PR01438">
    <property type="entry name" value="UNVRSLSTRESS"/>
</dbReference>
<dbReference type="PANTHER" id="PTHR46268">
    <property type="entry name" value="STRESS RESPONSE PROTEIN NHAX"/>
    <property type="match status" value="1"/>
</dbReference>
<name>A0A3N0AY42_9ACTN</name>
<evidence type="ECO:0000259" key="2">
    <source>
        <dbReference type="Pfam" id="PF00582"/>
    </source>
</evidence>
<dbReference type="InterPro" id="IPR006015">
    <property type="entry name" value="Universal_stress_UspA"/>
</dbReference>
<proteinExistence type="inferred from homology"/>
<dbReference type="RefSeq" id="WP_123192940.1">
    <property type="nucleotide sequence ID" value="NZ_QICD01000032.1"/>
</dbReference>